<proteinExistence type="predicted"/>
<dbReference type="AlphaFoldDB" id="A0A7X5ZG60"/>
<sequence length="167" mass="18382">MSALERLVTVQPAYDCIGVQPCVHGSDTCNPGTGRSHGRHNAELHMTVGGPDAEITLVIGTGWDLPSVPAHHRLARHDYYPRGRFVEFHTARPRYEGQDRREPQPDGTCKSWSGCYLAGGYTMADEPTRLLVAKGSDAVWAWLENLYNETQMDMAATALSAAEAVER</sequence>
<gene>
    <name evidence="1" type="ORF">FHU31_005947</name>
</gene>
<comment type="caution">
    <text evidence="1">The sequence shown here is derived from an EMBL/GenBank/DDBJ whole genome shotgun (WGS) entry which is preliminary data.</text>
</comment>
<evidence type="ECO:0000313" key="1">
    <source>
        <dbReference type="EMBL" id="NIH98923.1"/>
    </source>
</evidence>
<dbReference type="RefSeq" id="WP_167164627.1">
    <property type="nucleotide sequence ID" value="NZ_JAANOW010000005.1"/>
</dbReference>
<protein>
    <submittedName>
        <fullName evidence="1">Uncharacterized protein</fullName>
    </submittedName>
</protein>
<organism evidence="1 2">
    <name type="scientific">Mycolicibacterium fluoranthenivorans</name>
    <dbReference type="NCBI Taxonomy" id="258505"/>
    <lineage>
        <taxon>Bacteria</taxon>
        <taxon>Bacillati</taxon>
        <taxon>Actinomycetota</taxon>
        <taxon>Actinomycetes</taxon>
        <taxon>Mycobacteriales</taxon>
        <taxon>Mycobacteriaceae</taxon>
        <taxon>Mycolicibacterium</taxon>
    </lineage>
</organism>
<name>A0A7X5ZG60_9MYCO</name>
<dbReference type="Proteomes" id="UP000547444">
    <property type="component" value="Unassembled WGS sequence"/>
</dbReference>
<dbReference type="EMBL" id="JAANOW010000005">
    <property type="protein sequence ID" value="NIH98923.1"/>
    <property type="molecule type" value="Genomic_DNA"/>
</dbReference>
<accession>A0A7X5ZG60</accession>
<evidence type="ECO:0000313" key="2">
    <source>
        <dbReference type="Proteomes" id="UP000547444"/>
    </source>
</evidence>
<reference evidence="1 2" key="1">
    <citation type="submission" date="2020-03" db="EMBL/GenBank/DDBJ databases">
        <title>Sequencing the genomes of 1000 actinobacteria strains.</title>
        <authorList>
            <person name="Klenk H.-P."/>
        </authorList>
    </citation>
    <scope>NUCLEOTIDE SEQUENCE [LARGE SCALE GENOMIC DNA]</scope>
    <source>
        <strain evidence="1 2">DSM 44556</strain>
    </source>
</reference>
<keyword evidence="2" id="KW-1185">Reference proteome</keyword>